<evidence type="ECO:0000256" key="2">
    <source>
        <dbReference type="ARBA" id="ARBA00023136"/>
    </source>
</evidence>
<dbReference type="EMBL" id="JACXJA010000005">
    <property type="protein sequence ID" value="MBD2861313.1"/>
    <property type="molecule type" value="Genomic_DNA"/>
</dbReference>
<dbReference type="RefSeq" id="WP_190925211.1">
    <property type="nucleotide sequence ID" value="NZ_JACXJA010000005.1"/>
</dbReference>
<name>A0A927C4R1_9BACL</name>
<dbReference type="InterPro" id="IPR050768">
    <property type="entry name" value="UPF0353/GerABKA_families"/>
</dbReference>
<protein>
    <submittedName>
        <fullName evidence="5">Spore germination protein</fullName>
    </submittedName>
</protein>
<evidence type="ECO:0000313" key="6">
    <source>
        <dbReference type="Proteomes" id="UP000639396"/>
    </source>
</evidence>
<feature type="transmembrane region" description="Helical" evidence="4">
    <location>
        <begin position="425"/>
        <end position="453"/>
    </location>
</feature>
<keyword evidence="6" id="KW-1185">Reference proteome</keyword>
<evidence type="ECO:0000313" key="5">
    <source>
        <dbReference type="EMBL" id="MBD2861313.1"/>
    </source>
</evidence>
<dbReference type="PIRSF" id="PIRSF005690">
    <property type="entry name" value="GerBA"/>
    <property type="match status" value="1"/>
</dbReference>
<dbReference type="InterPro" id="IPR004995">
    <property type="entry name" value="Spore_Ger"/>
</dbReference>
<evidence type="ECO:0000256" key="3">
    <source>
        <dbReference type="SAM" id="MobiDB-lite"/>
    </source>
</evidence>
<feature type="region of interest" description="Disordered" evidence="3">
    <location>
        <begin position="489"/>
        <end position="511"/>
    </location>
</feature>
<dbReference type="GO" id="GO:0009847">
    <property type="term" value="P:spore germination"/>
    <property type="evidence" value="ECO:0007669"/>
    <property type="project" value="InterPro"/>
</dbReference>
<dbReference type="GO" id="GO:0016020">
    <property type="term" value="C:membrane"/>
    <property type="evidence" value="ECO:0007669"/>
    <property type="project" value="InterPro"/>
</dbReference>
<organism evidence="5 6">
    <name type="scientific">Paenibacillus oceani</name>
    <dbReference type="NCBI Taxonomy" id="2772510"/>
    <lineage>
        <taxon>Bacteria</taxon>
        <taxon>Bacillati</taxon>
        <taxon>Bacillota</taxon>
        <taxon>Bacilli</taxon>
        <taxon>Bacillales</taxon>
        <taxon>Paenibacillaceae</taxon>
        <taxon>Paenibacillus</taxon>
    </lineage>
</organism>
<dbReference type="PANTHER" id="PTHR22550">
    <property type="entry name" value="SPORE GERMINATION PROTEIN"/>
    <property type="match status" value="1"/>
</dbReference>
<feature type="transmembrane region" description="Helical" evidence="4">
    <location>
        <begin position="394"/>
        <end position="413"/>
    </location>
</feature>
<comment type="caution">
    <text evidence="5">The sequence shown here is derived from an EMBL/GenBank/DDBJ whole genome shotgun (WGS) entry which is preliminary data.</text>
</comment>
<reference evidence="5" key="1">
    <citation type="submission" date="2020-09" db="EMBL/GenBank/DDBJ databases">
        <title>A novel bacterium of genus Paenibacillus, isolated from South China Sea.</title>
        <authorList>
            <person name="Huang H."/>
            <person name="Mo K."/>
            <person name="Hu Y."/>
        </authorList>
    </citation>
    <scope>NUCLEOTIDE SEQUENCE</scope>
    <source>
        <strain evidence="5">IB182363</strain>
    </source>
</reference>
<evidence type="ECO:0000256" key="1">
    <source>
        <dbReference type="ARBA" id="ARBA00005278"/>
    </source>
</evidence>
<feature type="compositionally biased region" description="Basic and acidic residues" evidence="3">
    <location>
        <begin position="489"/>
        <end position="503"/>
    </location>
</feature>
<dbReference type="Proteomes" id="UP000639396">
    <property type="component" value="Unassembled WGS sequence"/>
</dbReference>
<accession>A0A927C4R1</accession>
<comment type="similarity">
    <text evidence="1">Belongs to the GerABKA family.</text>
</comment>
<dbReference type="PANTHER" id="PTHR22550:SF16">
    <property type="entry name" value="SPORE GERMINATION PROTEIN"/>
    <property type="match status" value="1"/>
</dbReference>
<sequence>MKSKWLRWLRGEASLQSSRQAAQIIRNEIARQLNTNLSDLYALFSLTPELVVRMLVIKQSGKQAALVYLEGMTDKISIDQHIIRPLIEEEKQSGELGISAGPVYKTRQWSNIETSILDGCSVLFVEGSGEAYLIRTQGWPQRAIEDPQLEASLKGAHQGFVETAIQNVALIRRYIQSRELKNKEMIVGSRAKAKLSILYIADLVKPELLKEMTDRLGNIKVDSILNSGELAEYIEDNPFSPFPQFIATERPDTAASHLLQGRIVVIVDRSPSVLIGPATFCSYFQSVDDYSTRWPIASFIRLLRYLGFFLSTFLPAIYIAVISFNYEIIPLDLLISIGESRERVPFPPIVEALIMEITLEMLREAGIRLPSPIGQTVGIVGGIVIGQAAVQAGIVSNIMVIIVASTAIASFILPSYDMASAIRLLRFPVMIVASMFGLIGIAIALMILVAHLISLESLGTPYGTPFAPVRLSDWKDTLIRLPLWSMKDRPKETRTKQSRRLGEPEPGGEGE</sequence>
<dbReference type="AlphaFoldDB" id="A0A927C4R1"/>
<keyword evidence="4" id="KW-0812">Transmembrane</keyword>
<gene>
    <name evidence="5" type="ORF">IDH45_04825</name>
</gene>
<proteinExistence type="inferred from homology"/>
<dbReference type="Pfam" id="PF03323">
    <property type="entry name" value="GerA"/>
    <property type="match status" value="1"/>
</dbReference>
<keyword evidence="2 4" id="KW-0472">Membrane</keyword>
<evidence type="ECO:0000256" key="4">
    <source>
        <dbReference type="SAM" id="Phobius"/>
    </source>
</evidence>
<keyword evidence="4" id="KW-1133">Transmembrane helix</keyword>
<feature type="transmembrane region" description="Helical" evidence="4">
    <location>
        <begin position="302"/>
        <end position="324"/>
    </location>
</feature>